<keyword evidence="5" id="KW-0175">Coiled coil</keyword>
<evidence type="ECO:0000259" key="6">
    <source>
        <dbReference type="Pfam" id="PF13086"/>
    </source>
</evidence>
<dbReference type="FunFam" id="3.40.50.300:FF:002771">
    <property type="entry name" value="p-loop containing nucleoside triphosphate hydrolase superfamily protein"/>
    <property type="match status" value="1"/>
</dbReference>
<evidence type="ECO:0000256" key="5">
    <source>
        <dbReference type="SAM" id="Coils"/>
    </source>
</evidence>
<dbReference type="FunFam" id="3.40.50.300:FF:000326">
    <property type="entry name" value="P-loop containing nucleoside triphosphate hydrolase"/>
    <property type="match status" value="1"/>
</dbReference>
<evidence type="ECO:0008006" key="10">
    <source>
        <dbReference type="Google" id="ProtNLM"/>
    </source>
</evidence>
<evidence type="ECO:0000256" key="2">
    <source>
        <dbReference type="ARBA" id="ARBA00022801"/>
    </source>
</evidence>
<evidence type="ECO:0000313" key="9">
    <source>
        <dbReference type="Proteomes" id="UP001497457"/>
    </source>
</evidence>
<dbReference type="EMBL" id="OZ075113">
    <property type="protein sequence ID" value="CAL5018900.1"/>
    <property type="molecule type" value="Genomic_DNA"/>
</dbReference>
<feature type="domain" description="DNA2/NAM7 helicase helicase" evidence="6">
    <location>
        <begin position="599"/>
        <end position="675"/>
    </location>
</feature>
<dbReference type="Proteomes" id="UP001497457">
    <property type="component" value="Chromosome 3rd"/>
</dbReference>
<proteinExistence type="predicted"/>
<name>A0ABC9CD20_9POAL</name>
<dbReference type="PANTHER" id="PTHR10887:SF435">
    <property type="entry name" value="OS02G0684150 PROTEIN"/>
    <property type="match status" value="1"/>
</dbReference>
<dbReference type="CDD" id="cd18808">
    <property type="entry name" value="SF1_C_Upf1"/>
    <property type="match status" value="1"/>
</dbReference>
<dbReference type="SUPFAM" id="SSF52540">
    <property type="entry name" value="P-loop containing nucleoside triphosphate hydrolases"/>
    <property type="match status" value="1"/>
</dbReference>
<dbReference type="InterPro" id="IPR041679">
    <property type="entry name" value="DNA2/NAM7-like_C"/>
</dbReference>
<evidence type="ECO:0000256" key="4">
    <source>
        <dbReference type="ARBA" id="ARBA00022840"/>
    </source>
</evidence>
<accession>A0ABC9CD20</accession>
<dbReference type="InterPro" id="IPR045055">
    <property type="entry name" value="DNA2/NAM7-like"/>
</dbReference>
<dbReference type="GO" id="GO:0004386">
    <property type="term" value="F:helicase activity"/>
    <property type="evidence" value="ECO:0007669"/>
    <property type="project" value="UniProtKB-KW"/>
</dbReference>
<gene>
    <name evidence="8" type="ORF">URODEC1_LOCUS74437</name>
</gene>
<feature type="domain" description="DNA2/NAM7 helicase helicase" evidence="6">
    <location>
        <begin position="265"/>
        <end position="505"/>
    </location>
</feature>
<dbReference type="GO" id="GO:0005524">
    <property type="term" value="F:ATP binding"/>
    <property type="evidence" value="ECO:0007669"/>
    <property type="project" value="UniProtKB-KW"/>
</dbReference>
<organism evidence="8 9">
    <name type="scientific">Urochloa decumbens</name>
    <dbReference type="NCBI Taxonomy" id="240449"/>
    <lineage>
        <taxon>Eukaryota</taxon>
        <taxon>Viridiplantae</taxon>
        <taxon>Streptophyta</taxon>
        <taxon>Embryophyta</taxon>
        <taxon>Tracheophyta</taxon>
        <taxon>Spermatophyta</taxon>
        <taxon>Magnoliopsida</taxon>
        <taxon>Liliopsida</taxon>
        <taxon>Poales</taxon>
        <taxon>Poaceae</taxon>
        <taxon>PACMAD clade</taxon>
        <taxon>Panicoideae</taxon>
        <taxon>Panicodae</taxon>
        <taxon>Paniceae</taxon>
        <taxon>Melinidinae</taxon>
        <taxon>Urochloa</taxon>
    </lineage>
</organism>
<dbReference type="PANTHER" id="PTHR10887">
    <property type="entry name" value="DNA2/NAM7 HELICASE FAMILY"/>
    <property type="match status" value="1"/>
</dbReference>
<sequence>MSDYFDSDDDVVLVRQESQHGHVFRARSSKGKETSRYGTWEQSELEKQIFSWSIQDVLNKNLLKKKVNKIPKTFTSLKDYFQSFTAPLAEETRADLCSALEGIKHAPAAEVVRMEQVATDQAIFSIVVKKADPKSTQQRDQVYAPRDADVLVLTDQKPRHSSDLVGPSGKSYLIGSVLKAEGGDGTVVRLSRSPAEGRPLFAVFLINMITYNRIQNALDVHAAACKNTGIIEKMLNPKFGQAYNLSSGTPLHLLDASLRGLEAFELNGSQLEAIADCVSAVQQPTCSVRLIWGPPGTGKTKTISALLLSMLLKNHRTVTCAPTNTAVVEVASRVLNLIESSSGDGSSGGKKCFLSDVVLFGNEDRMAVDGNLGKVFMDSRIRRLRECFMPGTGWAQSLSSMLLLLEHPLVQYERYIEGIENEMSDLVKDEKEIRDELAPYLRKREQLSNKKAAEKVQDMQRQLLVIEKKVREIKRDTMSFKTYFQSKYTPLVNVLCTCVETFGNDLPRSATSEENFRCMAEVPSLLKAFGELVQPEPDEQLQALFKNDEDGGLCSLFRSLVTQVQADVSFKLKEGRSSCIQKLRLLSVRFVLPDMYDNRTIEDFLLQRAKSVLCTASSSYRLHYLPNAQPFEVLVVDEAAQLKECESLIPLQLPGVRHAVLIGDEYQLPALVKSKICEDAEFGRSLFQRLVSLGQPKHLLNKQYRMHPWISKFPVESFYGGRISDGANVLSREYERKYLTGPMYGSYSFIDIDGGKESTGKHDRSLINPVEAAAVARIVQRLFKESVETRKSIRVGVVSPYKGQVRAIQEKLAGGAYAMHEGFSVKVRSVDGFQGAEEDVIIFSAVRSNTAGKIGFLADVNRTNVALTRAKHCLWILGNAKTLASGKTIWREIVADAKERGRFFDAKDDNDLSNAIVKAVIELDQVENLLRFDGLRITGGGSRSSGARW</sequence>
<evidence type="ECO:0000313" key="8">
    <source>
        <dbReference type="EMBL" id="CAL5018900.1"/>
    </source>
</evidence>
<dbReference type="InterPro" id="IPR047187">
    <property type="entry name" value="SF1_C_Upf1"/>
</dbReference>
<protein>
    <recommendedName>
        <fullName evidence="10">Helicase MAGATAMA 3</fullName>
    </recommendedName>
</protein>
<dbReference type="Pfam" id="PF13086">
    <property type="entry name" value="AAA_11"/>
    <property type="match status" value="2"/>
</dbReference>
<keyword evidence="3" id="KW-0347">Helicase</keyword>
<evidence type="ECO:0000256" key="3">
    <source>
        <dbReference type="ARBA" id="ARBA00022806"/>
    </source>
</evidence>
<keyword evidence="4" id="KW-0067">ATP-binding</keyword>
<keyword evidence="9" id="KW-1185">Reference proteome</keyword>
<feature type="coiled-coil region" evidence="5">
    <location>
        <begin position="409"/>
        <end position="476"/>
    </location>
</feature>
<dbReference type="InterPro" id="IPR027417">
    <property type="entry name" value="P-loop_NTPase"/>
</dbReference>
<dbReference type="Gene3D" id="3.40.50.300">
    <property type="entry name" value="P-loop containing nucleotide triphosphate hydrolases"/>
    <property type="match status" value="3"/>
</dbReference>
<dbReference type="GO" id="GO:0016787">
    <property type="term" value="F:hydrolase activity"/>
    <property type="evidence" value="ECO:0007669"/>
    <property type="project" value="UniProtKB-KW"/>
</dbReference>
<evidence type="ECO:0000256" key="1">
    <source>
        <dbReference type="ARBA" id="ARBA00022741"/>
    </source>
</evidence>
<dbReference type="GO" id="GO:0005694">
    <property type="term" value="C:chromosome"/>
    <property type="evidence" value="ECO:0007669"/>
    <property type="project" value="UniProtKB-ARBA"/>
</dbReference>
<evidence type="ECO:0000259" key="7">
    <source>
        <dbReference type="Pfam" id="PF13087"/>
    </source>
</evidence>
<dbReference type="Pfam" id="PF13087">
    <property type="entry name" value="AAA_12"/>
    <property type="match status" value="1"/>
</dbReference>
<reference evidence="8" key="1">
    <citation type="submission" date="2024-10" db="EMBL/GenBank/DDBJ databases">
        <authorList>
            <person name="Ryan C."/>
        </authorList>
    </citation>
    <scope>NUCLEOTIDE SEQUENCE [LARGE SCALE GENOMIC DNA]</scope>
</reference>
<keyword evidence="1" id="KW-0547">Nucleotide-binding</keyword>
<dbReference type="InterPro" id="IPR041677">
    <property type="entry name" value="DNA2/NAM7_AAA_11"/>
</dbReference>
<keyword evidence="2" id="KW-0378">Hydrolase</keyword>
<dbReference type="AlphaFoldDB" id="A0ABC9CD20"/>
<feature type="domain" description="DNA2/NAM7 helicase-like C-terminal" evidence="7">
    <location>
        <begin position="683"/>
        <end position="881"/>
    </location>
</feature>